<dbReference type="OrthoDB" id="610082at2"/>
<evidence type="ECO:0000259" key="2">
    <source>
        <dbReference type="PROSITE" id="PS50093"/>
    </source>
</evidence>
<dbReference type="Pfam" id="PF18911">
    <property type="entry name" value="PKD_4"/>
    <property type="match status" value="1"/>
</dbReference>
<dbReference type="InterPro" id="IPR000601">
    <property type="entry name" value="PKD_dom"/>
</dbReference>
<dbReference type="CDD" id="cd00146">
    <property type="entry name" value="PKD"/>
    <property type="match status" value="1"/>
</dbReference>
<accession>A0A4R8DNZ4</accession>
<evidence type="ECO:0000313" key="3">
    <source>
        <dbReference type="EMBL" id="TDW99445.1"/>
    </source>
</evidence>
<dbReference type="Pfam" id="PF13585">
    <property type="entry name" value="CHU_C"/>
    <property type="match status" value="1"/>
</dbReference>
<dbReference type="SMART" id="SM00089">
    <property type="entry name" value="PKD"/>
    <property type="match status" value="2"/>
</dbReference>
<comment type="caution">
    <text evidence="3">The sequence shown here is derived from an EMBL/GenBank/DDBJ whole genome shotgun (WGS) entry which is preliminary data.</text>
</comment>
<evidence type="ECO:0000256" key="1">
    <source>
        <dbReference type="SAM" id="SignalP"/>
    </source>
</evidence>
<dbReference type="NCBIfam" id="TIGR04131">
    <property type="entry name" value="Bac_Flav_CTERM"/>
    <property type="match status" value="1"/>
</dbReference>
<gene>
    <name evidence="3" type="ORF">EDB95_0455</name>
</gene>
<protein>
    <submittedName>
        <fullName evidence="3">Gliding motility-associated-like protein</fullName>
    </submittedName>
</protein>
<dbReference type="Proteomes" id="UP000294498">
    <property type="component" value="Unassembled WGS sequence"/>
</dbReference>
<dbReference type="AlphaFoldDB" id="A0A4R8DNZ4"/>
<organism evidence="3 4">
    <name type="scientific">Dinghuibacter silviterrae</name>
    <dbReference type="NCBI Taxonomy" id="1539049"/>
    <lineage>
        <taxon>Bacteria</taxon>
        <taxon>Pseudomonadati</taxon>
        <taxon>Bacteroidota</taxon>
        <taxon>Chitinophagia</taxon>
        <taxon>Chitinophagales</taxon>
        <taxon>Chitinophagaceae</taxon>
        <taxon>Dinghuibacter</taxon>
    </lineage>
</organism>
<proteinExistence type="predicted"/>
<feature type="chain" id="PRO_5020846545" evidence="1">
    <location>
        <begin position="24"/>
        <end position="711"/>
    </location>
</feature>
<dbReference type="InterPro" id="IPR035986">
    <property type="entry name" value="PKD_dom_sf"/>
</dbReference>
<keyword evidence="4" id="KW-1185">Reference proteome</keyword>
<dbReference type="SUPFAM" id="SSF49299">
    <property type="entry name" value="PKD domain"/>
    <property type="match status" value="2"/>
</dbReference>
<dbReference type="EMBL" id="SODV01000001">
    <property type="protein sequence ID" value="TDW99445.1"/>
    <property type="molecule type" value="Genomic_DNA"/>
</dbReference>
<feature type="signal peptide" evidence="1">
    <location>
        <begin position="1"/>
        <end position="23"/>
    </location>
</feature>
<sequence length="711" mass="74784">MARHGRSIWLLVASLLASGGVYAQSSINGCSAMGQTPTTAFPVCGTSNFVQTSVNLCGNKSVTCPCNTGGSIGDINPYYYRFTCFTSGTLGFVITPNNLGDDYDWQLFDITGKDPNLIYSDASLFVACDWSGTVGLTGAATQGTSIIECPSDTGVGPGSPNYQDPFSSMPSILKGHTYLLLISHFTNTQSGYTLSFGGNPNLGGGRGVSSYGSDVGTAVITDTTTPALTQAIVADCGSTTIKIGLSKEMQCSSLDANGSDFTLIPLAGQTPPSVIGATGDNCNSGFDMDSVTVTFSGPISPGNYLIAIKNGNDGNTLLDDCSTPIRVGDSATITIPTPPPPAPFDSIAPVGCAPSVLTVVFDKNIQCSSVDADGSEFRLTGPSGVIVIGSGCGTLPPGSNTSPTNIVKVQLSGPIVKGGTYQLQLVTGNDGNTLIDACSQQLTAGQTVSFQAGDTISAQIGYQVHLGCKSDTIDYSDPGEGGITLWNWTFDTTQQASGEQQQVVYTIFGQKTAKLVVSNGFCTDSSTVTVDLDNTLKAVFEATNLLCPNDKAYFSDSSIGSIIAYHWDFGDGTTSTLQYPPPKQYPDLPEDKNYLVQLIVSSSPSCSDTATQVIRAVANCFIAVPSAFTPNGDGINDYLYPLNAYKAVNLDFKVFNRWGQLVFETTNWTIRWDGTVNGQIQPVGTYVWTLRYTNSETGQKVVQQGTSVLIR</sequence>
<evidence type="ECO:0000313" key="4">
    <source>
        <dbReference type="Proteomes" id="UP000294498"/>
    </source>
</evidence>
<dbReference type="Gene3D" id="2.60.40.10">
    <property type="entry name" value="Immunoglobulins"/>
    <property type="match status" value="2"/>
</dbReference>
<feature type="domain" description="PKD" evidence="2">
    <location>
        <begin position="554"/>
        <end position="611"/>
    </location>
</feature>
<keyword evidence="1" id="KW-0732">Signal</keyword>
<name>A0A4R8DNZ4_9BACT</name>
<dbReference type="InterPro" id="IPR022409">
    <property type="entry name" value="PKD/Chitinase_dom"/>
</dbReference>
<dbReference type="InterPro" id="IPR026341">
    <property type="entry name" value="T9SS_type_B"/>
</dbReference>
<dbReference type="InterPro" id="IPR013783">
    <property type="entry name" value="Ig-like_fold"/>
</dbReference>
<dbReference type="PROSITE" id="PS50093">
    <property type="entry name" value="PKD"/>
    <property type="match status" value="1"/>
</dbReference>
<reference evidence="3 4" key="1">
    <citation type="submission" date="2019-03" db="EMBL/GenBank/DDBJ databases">
        <title>Genomic Encyclopedia of Type Strains, Phase IV (KMG-IV): sequencing the most valuable type-strain genomes for metagenomic binning, comparative biology and taxonomic classification.</title>
        <authorList>
            <person name="Goeker M."/>
        </authorList>
    </citation>
    <scope>NUCLEOTIDE SEQUENCE [LARGE SCALE GENOMIC DNA]</scope>
    <source>
        <strain evidence="3 4">DSM 100059</strain>
    </source>
</reference>